<protein>
    <submittedName>
        <fullName evidence="1">DUF2961 domain-containing protein</fullName>
    </submittedName>
</protein>
<sequence>MPPDPIFPLIQLPAEYRTHRTTRRVDLGPGQSCDLIDAQGPGCVRHFWITAKSPENLQIEITCDGGEPQVRMTLHQFFGVLLGLAPYRIESAPIKLMPLNGYNSYLPVPFQHSCRISLHNTGEASTSIWSMVNWQKFDSGVMVTPYRLHARFSEEKPAEPLGSTLLGAVRGNGFVAGLFHAVKRHDYRDMIWHTGGDTWLIDGETEPHVLRGIGSEDVFGHSFGMYPEMSDWTGAPHVVGLNADCSEVVAYRFFGADSVTFNSSLSLRFGTRANDMESVLYYYKEAGRNAPTVETPGQWTLSGPFECETFDDFDRSEFPEKPEEQLPSGWEWGGRSLTAMKTEPELTWIDFTRWFRRDATGNTGTQPADVAAYAETVLTENSDREALLKLGFDDWMKVWLNDEPVATLRHDRGFATSELPVRLGRGENRLRLKLSNFDNVEWRCWAFSCVVLTTE</sequence>
<name>A0A6B0YNY4_9CHLR</name>
<reference evidence="1" key="1">
    <citation type="submission" date="2019-09" db="EMBL/GenBank/DDBJ databases">
        <title>Characterisation of the sponge microbiome using genome-centric metagenomics.</title>
        <authorList>
            <person name="Engelberts J.P."/>
            <person name="Robbins S.J."/>
            <person name="De Goeij J.M."/>
            <person name="Aranda M."/>
            <person name="Bell S.C."/>
            <person name="Webster N.S."/>
        </authorList>
    </citation>
    <scope>NUCLEOTIDE SEQUENCE</scope>
    <source>
        <strain evidence="1">SB0664_bin_27</strain>
    </source>
</reference>
<dbReference type="Gene3D" id="2.60.120.1390">
    <property type="match status" value="1"/>
</dbReference>
<dbReference type="Pfam" id="PF11175">
    <property type="entry name" value="DUF2961"/>
    <property type="match status" value="1"/>
</dbReference>
<gene>
    <name evidence="1" type="ORF">F4Y42_04150</name>
</gene>
<dbReference type="AlphaFoldDB" id="A0A6B0YNY4"/>
<evidence type="ECO:0000313" key="1">
    <source>
        <dbReference type="EMBL" id="MXY92623.1"/>
    </source>
</evidence>
<comment type="caution">
    <text evidence="1">The sequence shown here is derived from an EMBL/GenBank/DDBJ whole genome shotgun (WGS) entry which is preliminary data.</text>
</comment>
<dbReference type="EMBL" id="VXRG01000038">
    <property type="protein sequence ID" value="MXY92623.1"/>
    <property type="molecule type" value="Genomic_DNA"/>
</dbReference>
<organism evidence="1">
    <name type="scientific">Caldilineaceae bacterium SB0664_bin_27</name>
    <dbReference type="NCBI Taxonomy" id="2605260"/>
    <lineage>
        <taxon>Bacteria</taxon>
        <taxon>Bacillati</taxon>
        <taxon>Chloroflexota</taxon>
        <taxon>Caldilineae</taxon>
        <taxon>Caldilineales</taxon>
        <taxon>Caldilineaceae</taxon>
    </lineage>
</organism>
<dbReference type="InterPro" id="IPR021345">
    <property type="entry name" value="DUF2961"/>
</dbReference>
<proteinExistence type="predicted"/>
<accession>A0A6B0YNY4</accession>